<comment type="caution">
    <text evidence="3">The sequence shown here is derived from an EMBL/GenBank/DDBJ whole genome shotgun (WGS) entry which is preliminary data.</text>
</comment>
<keyword evidence="2" id="KW-1133">Transmembrane helix</keyword>
<reference evidence="3 4" key="1">
    <citation type="submission" date="2024-05" db="EMBL/GenBank/DDBJ databases">
        <authorList>
            <person name="Wallberg A."/>
        </authorList>
    </citation>
    <scope>NUCLEOTIDE SEQUENCE [LARGE SCALE GENOMIC DNA]</scope>
</reference>
<evidence type="ECO:0000313" key="3">
    <source>
        <dbReference type="EMBL" id="CAL4123792.1"/>
    </source>
</evidence>
<sequence length="248" mass="28027">MSLKPLNRQEDYIPSTEMDFNEGIGDSHNLNIGPKESLPLKPVNKGGERVMSSKNGHVSGPRNKVWNIDDDCKGGSNIVEDRPDRSNIDEERPNGSNKVQGEKVVKIIDPKPELTTSSFKYKVSPSDTISESNVSLHAMEKFYGSNVDRGWAFVVLISVFIIFFIRSDIISYGLYDAQKTERKYLGKVFNPEIFKMKGILVLFFKSYGSYLGMVLLDLLKAFGTVVFLYYVNNMPEQLNLYCLTQSII</sequence>
<feature type="non-terminal residue" evidence="3">
    <location>
        <position position="248"/>
    </location>
</feature>
<dbReference type="AlphaFoldDB" id="A0AAV2RFA4"/>
<name>A0AAV2RFA4_MEGNR</name>
<evidence type="ECO:0000313" key="4">
    <source>
        <dbReference type="Proteomes" id="UP001497623"/>
    </source>
</evidence>
<keyword evidence="2" id="KW-0812">Transmembrane</keyword>
<dbReference type="Proteomes" id="UP001497623">
    <property type="component" value="Unassembled WGS sequence"/>
</dbReference>
<gene>
    <name evidence="3" type="ORF">MNOR_LOCUS24127</name>
</gene>
<keyword evidence="2" id="KW-0472">Membrane</keyword>
<feature type="compositionally biased region" description="Basic and acidic residues" evidence="1">
    <location>
        <begin position="79"/>
        <end position="93"/>
    </location>
</feature>
<dbReference type="EMBL" id="CAXKWB010021864">
    <property type="protein sequence ID" value="CAL4123792.1"/>
    <property type="molecule type" value="Genomic_DNA"/>
</dbReference>
<organism evidence="3 4">
    <name type="scientific">Meganyctiphanes norvegica</name>
    <name type="common">Northern krill</name>
    <name type="synonym">Thysanopoda norvegica</name>
    <dbReference type="NCBI Taxonomy" id="48144"/>
    <lineage>
        <taxon>Eukaryota</taxon>
        <taxon>Metazoa</taxon>
        <taxon>Ecdysozoa</taxon>
        <taxon>Arthropoda</taxon>
        <taxon>Crustacea</taxon>
        <taxon>Multicrustacea</taxon>
        <taxon>Malacostraca</taxon>
        <taxon>Eumalacostraca</taxon>
        <taxon>Eucarida</taxon>
        <taxon>Euphausiacea</taxon>
        <taxon>Euphausiidae</taxon>
        <taxon>Meganyctiphanes</taxon>
    </lineage>
</organism>
<protein>
    <submittedName>
        <fullName evidence="3">Uncharacterized protein</fullName>
    </submittedName>
</protein>
<feature type="transmembrane region" description="Helical" evidence="2">
    <location>
        <begin position="151"/>
        <end position="175"/>
    </location>
</feature>
<feature type="region of interest" description="Disordered" evidence="1">
    <location>
        <begin position="1"/>
        <end position="100"/>
    </location>
</feature>
<accession>A0AAV2RFA4</accession>
<evidence type="ECO:0000256" key="1">
    <source>
        <dbReference type="SAM" id="MobiDB-lite"/>
    </source>
</evidence>
<evidence type="ECO:0000256" key="2">
    <source>
        <dbReference type="SAM" id="Phobius"/>
    </source>
</evidence>
<keyword evidence="4" id="KW-1185">Reference proteome</keyword>
<proteinExistence type="predicted"/>
<feature type="transmembrane region" description="Helical" evidence="2">
    <location>
        <begin position="210"/>
        <end position="231"/>
    </location>
</feature>